<name>A0ABS2G698_9FIRM</name>
<dbReference type="Proteomes" id="UP000729290">
    <property type="component" value="Unassembled WGS sequence"/>
</dbReference>
<dbReference type="GO" id="GO:0016740">
    <property type="term" value="F:transferase activity"/>
    <property type="evidence" value="ECO:0007669"/>
    <property type="project" value="UniProtKB-KW"/>
</dbReference>
<comment type="caution">
    <text evidence="2">The sequence shown here is derived from an EMBL/GenBank/DDBJ whole genome shotgun (WGS) entry which is preliminary data.</text>
</comment>
<dbReference type="RefSeq" id="WP_205132435.1">
    <property type="nucleotide sequence ID" value="NZ_JACSNT010000001.1"/>
</dbReference>
<sequence length="397" mass="43860">MNRPLEGIRVLDLTQAYSGPYCTMNLADHGAEVIKIERPGTGDQTRGWGPMKNDFSGYYAYINRNKKGITLNLASDEGKEVFRELVKTADVVCENYKVGVLEKLGFSYEVLKEINPRIIYGSISGFGLEGPLASRPCYDIVAQAMSGMMSVTGFADGPPCKIGPSIADNYSGAQLCMGILMALYEREKTGVGRRIDVAMVDTLFSVMENFVVEYTIAGKTPHRTGNQDPSIAPFDSFRAKDGEFVMGCGTDKMFAGLCGAMGREDLIENPLFKTNLARCDNYLNGLKPLIEEWTMTKTIRELEEIITGLAIPFGVILTIPEAAEHPQLQSRNMLWNVYQKGMDTEIRIPGTPIKIHGEPDEVQKGAPLLGEDNDAVYSQLLGYSPEKLEELRKNHTI</sequence>
<proteinExistence type="predicted"/>
<dbReference type="PANTHER" id="PTHR48207">
    <property type="entry name" value="SUCCINATE--HYDROXYMETHYLGLUTARATE COA-TRANSFERASE"/>
    <property type="match status" value="1"/>
</dbReference>
<dbReference type="InterPro" id="IPR050483">
    <property type="entry name" value="CoA-transferase_III_domain"/>
</dbReference>
<evidence type="ECO:0000256" key="1">
    <source>
        <dbReference type="ARBA" id="ARBA00022679"/>
    </source>
</evidence>
<dbReference type="EMBL" id="JACSNV010000001">
    <property type="protein sequence ID" value="MBM6876652.1"/>
    <property type="molecule type" value="Genomic_DNA"/>
</dbReference>
<evidence type="ECO:0000313" key="2">
    <source>
        <dbReference type="EMBL" id="MBM6876652.1"/>
    </source>
</evidence>
<dbReference type="Gene3D" id="3.30.1540.10">
    <property type="entry name" value="formyl-coa transferase, domain 3"/>
    <property type="match status" value="1"/>
</dbReference>
<reference evidence="2 3" key="1">
    <citation type="journal article" date="2021" name="Sci. Rep.">
        <title>The distribution of antibiotic resistance genes in chicken gut microbiota commensals.</title>
        <authorList>
            <person name="Juricova H."/>
            <person name="Matiasovicova J."/>
            <person name="Kubasova T."/>
            <person name="Cejkova D."/>
            <person name="Rychlik I."/>
        </authorList>
    </citation>
    <scope>NUCLEOTIDE SEQUENCE [LARGE SCALE GENOMIC DNA]</scope>
    <source>
        <strain evidence="2 3">An431b</strain>
    </source>
</reference>
<evidence type="ECO:0000313" key="3">
    <source>
        <dbReference type="Proteomes" id="UP000729290"/>
    </source>
</evidence>
<dbReference type="SUPFAM" id="SSF89796">
    <property type="entry name" value="CoA-transferase family III (CaiB/BaiF)"/>
    <property type="match status" value="1"/>
</dbReference>
<accession>A0ABS2G698</accession>
<keyword evidence="1 2" id="KW-0808">Transferase</keyword>
<dbReference type="Gene3D" id="3.40.50.10540">
    <property type="entry name" value="Crotonobetainyl-coa:carnitine coa-transferase, domain 1"/>
    <property type="match status" value="1"/>
</dbReference>
<organism evidence="2 3">
    <name type="scientific">Anaerotignum lactatifermentans</name>
    <dbReference type="NCBI Taxonomy" id="160404"/>
    <lineage>
        <taxon>Bacteria</taxon>
        <taxon>Bacillati</taxon>
        <taxon>Bacillota</taxon>
        <taxon>Clostridia</taxon>
        <taxon>Lachnospirales</taxon>
        <taxon>Anaerotignaceae</taxon>
        <taxon>Anaerotignum</taxon>
    </lineage>
</organism>
<dbReference type="PANTHER" id="PTHR48207:SF3">
    <property type="entry name" value="SUCCINATE--HYDROXYMETHYLGLUTARATE COA-TRANSFERASE"/>
    <property type="match status" value="1"/>
</dbReference>
<gene>
    <name evidence="2" type="ORF">H9X83_00550</name>
</gene>
<dbReference type="InterPro" id="IPR023606">
    <property type="entry name" value="CoA-Trfase_III_dom_1_sf"/>
</dbReference>
<dbReference type="InterPro" id="IPR003673">
    <property type="entry name" value="CoA-Trfase_fam_III"/>
</dbReference>
<dbReference type="InterPro" id="IPR044855">
    <property type="entry name" value="CoA-Trfase_III_dom3_sf"/>
</dbReference>
<dbReference type="Pfam" id="PF02515">
    <property type="entry name" value="CoA_transf_3"/>
    <property type="match status" value="1"/>
</dbReference>
<protein>
    <submittedName>
        <fullName evidence="2">CoA transferase</fullName>
    </submittedName>
</protein>
<keyword evidence="3" id="KW-1185">Reference proteome</keyword>